<dbReference type="CDD" id="cd06457">
    <property type="entry name" value="M3A_MIP"/>
    <property type="match status" value="1"/>
</dbReference>
<dbReference type="Pfam" id="PF01432">
    <property type="entry name" value="Peptidase_M3"/>
    <property type="match status" value="1"/>
</dbReference>
<keyword evidence="4 10" id="KW-0479">Metal-binding</keyword>
<comment type="cofactor">
    <cofactor evidence="10">
        <name>Zn(2+)</name>
        <dbReference type="ChEBI" id="CHEBI:29105"/>
    </cofactor>
    <text evidence="10">Binds 1 zinc ion.</text>
</comment>
<evidence type="ECO:0000256" key="3">
    <source>
        <dbReference type="ARBA" id="ARBA00022670"/>
    </source>
</evidence>
<evidence type="ECO:0000256" key="5">
    <source>
        <dbReference type="ARBA" id="ARBA00022801"/>
    </source>
</evidence>
<comment type="subcellular location">
    <subcellularLocation>
        <location evidence="1">Mitochondrion</location>
    </subcellularLocation>
</comment>
<dbReference type="Gene3D" id="1.10.1370.10">
    <property type="entry name" value="Neurolysin, domain 3"/>
    <property type="match status" value="1"/>
</dbReference>
<dbReference type="FunFam" id="3.40.390.10:FF:000013">
    <property type="entry name" value="Mitochondrial intermediate peptidase"/>
    <property type="match status" value="1"/>
</dbReference>
<keyword evidence="9" id="KW-0496">Mitochondrion</keyword>
<dbReference type="OrthoDB" id="17530at2759"/>
<gene>
    <name evidence="13" type="ORF">DPMN_138995</name>
</gene>
<organism evidence="13 14">
    <name type="scientific">Dreissena polymorpha</name>
    <name type="common">Zebra mussel</name>
    <name type="synonym">Mytilus polymorpha</name>
    <dbReference type="NCBI Taxonomy" id="45954"/>
    <lineage>
        <taxon>Eukaryota</taxon>
        <taxon>Metazoa</taxon>
        <taxon>Spiralia</taxon>
        <taxon>Lophotrochozoa</taxon>
        <taxon>Mollusca</taxon>
        <taxon>Bivalvia</taxon>
        <taxon>Autobranchia</taxon>
        <taxon>Heteroconchia</taxon>
        <taxon>Euheterodonta</taxon>
        <taxon>Imparidentia</taxon>
        <taxon>Neoheterodontei</taxon>
        <taxon>Myida</taxon>
        <taxon>Dreissenoidea</taxon>
        <taxon>Dreissenidae</taxon>
        <taxon>Dreissena</taxon>
    </lineage>
</organism>
<evidence type="ECO:0000256" key="4">
    <source>
        <dbReference type="ARBA" id="ARBA00022723"/>
    </source>
</evidence>
<evidence type="ECO:0000256" key="8">
    <source>
        <dbReference type="ARBA" id="ARBA00023049"/>
    </source>
</evidence>
<evidence type="ECO:0008006" key="15">
    <source>
        <dbReference type="Google" id="ProtNLM"/>
    </source>
</evidence>
<feature type="domain" description="Peptidase M3A/M3B catalytic" evidence="11">
    <location>
        <begin position="253"/>
        <end position="701"/>
    </location>
</feature>
<evidence type="ECO:0000313" key="13">
    <source>
        <dbReference type="EMBL" id="KAH3810602.1"/>
    </source>
</evidence>
<comment type="caution">
    <text evidence="13">The sequence shown here is derived from an EMBL/GenBank/DDBJ whole genome shotgun (WGS) entry which is preliminary data.</text>
</comment>
<dbReference type="PANTHER" id="PTHR11804">
    <property type="entry name" value="PROTEASE M3 THIMET OLIGOPEPTIDASE-RELATED"/>
    <property type="match status" value="1"/>
</dbReference>
<dbReference type="PANTHER" id="PTHR11804:SF79">
    <property type="entry name" value="MITOCHONDRIAL INTERMEDIATE PEPTIDASE"/>
    <property type="match status" value="1"/>
</dbReference>
<accession>A0A9D4GAT1</accession>
<dbReference type="InterPro" id="IPR045090">
    <property type="entry name" value="Pept_M3A_M3B"/>
</dbReference>
<evidence type="ECO:0000256" key="7">
    <source>
        <dbReference type="ARBA" id="ARBA00022946"/>
    </source>
</evidence>
<dbReference type="Pfam" id="PF19310">
    <property type="entry name" value="TOP_N"/>
    <property type="match status" value="1"/>
</dbReference>
<proteinExistence type="inferred from homology"/>
<sequence length="719" mass="82227">MKLSHLRKFPSRLTGLKPLVGTYCVRRHVSRVSPLTSAFNTRGGKLFNFKLLESQSVGLFNIPELKTLSGVKILEEQCIADINRLKQEACSADRKRKLVVVLDEMSDSICRVADMLEFLRLAHPDEKFRKTAQASLINLLDLVETLNTDIHIYKALKHVSQHGDVETLSDTDRRVTDLFIFDFEQSGIHLDDQRRSKFVQINNALVRICNNFMNGCQQPTPMMNFDLPKDLLNLFSFEGRTNSISAPRTEHVSEKIREATYRIHVYPNKHQEALLKDLIEGRRLLANMSDFPSFAHRALKGTLVESPENAMQFLESMAVNVREGAQKEYELMLERKQQFKALETGGDVQQGDYVRNNAIMPWDPAFFVKHARYELYNEETLSEYFSLGNAMEGLNMLFQALYGVSLENVTPGSGELWHRDVYKLAVTHEKEGLLGYIFCDFFDRADKTNSDCQFMINGGKLKANGDYQLPMVVVHLNLTSSGSSVPCLLSPGNLENLFHEFGHAMHAMLGRQQYQHVTGTRCPIDFAEVPSILMEYFAADPRVLGTFARHFETGQPLDEETLRMFCKSKRLFLHSETQLQIFYSILDQVYHGPDLGPQTPMQVLEATQNKYYGIPYVPNTAWHLRFSHLVGYGSKYYSYLVSRAIASKIWRTMFKQDPFNRANGERYRHQMLAFGGEKHPSVLVKDLLNETPAIDMLVQSLSEDLNSRNILPPTKISKF</sequence>
<evidence type="ECO:0000256" key="10">
    <source>
        <dbReference type="RuleBase" id="RU003435"/>
    </source>
</evidence>
<evidence type="ECO:0000256" key="1">
    <source>
        <dbReference type="ARBA" id="ARBA00004173"/>
    </source>
</evidence>
<keyword evidence="5 10" id="KW-0378">Hydrolase</keyword>
<evidence type="ECO:0000313" key="14">
    <source>
        <dbReference type="Proteomes" id="UP000828390"/>
    </source>
</evidence>
<evidence type="ECO:0000256" key="2">
    <source>
        <dbReference type="ARBA" id="ARBA00006040"/>
    </source>
</evidence>
<evidence type="ECO:0000259" key="12">
    <source>
        <dbReference type="Pfam" id="PF19310"/>
    </source>
</evidence>
<dbReference type="SUPFAM" id="SSF55486">
    <property type="entry name" value="Metalloproteases ('zincins'), catalytic domain"/>
    <property type="match status" value="1"/>
</dbReference>
<dbReference type="InterPro" id="IPR033851">
    <property type="entry name" value="M3A_MIP"/>
</dbReference>
<dbReference type="AlphaFoldDB" id="A0A9D4GAT1"/>
<keyword evidence="7" id="KW-0809">Transit peptide</keyword>
<dbReference type="GO" id="GO:0005739">
    <property type="term" value="C:mitochondrion"/>
    <property type="evidence" value="ECO:0007669"/>
    <property type="project" value="UniProtKB-SubCell"/>
</dbReference>
<dbReference type="Proteomes" id="UP000828390">
    <property type="component" value="Unassembled WGS sequence"/>
</dbReference>
<evidence type="ECO:0000259" key="11">
    <source>
        <dbReference type="Pfam" id="PF01432"/>
    </source>
</evidence>
<evidence type="ECO:0000256" key="9">
    <source>
        <dbReference type="ARBA" id="ARBA00023128"/>
    </source>
</evidence>
<dbReference type="GO" id="GO:0046872">
    <property type="term" value="F:metal ion binding"/>
    <property type="evidence" value="ECO:0007669"/>
    <property type="project" value="UniProtKB-UniRule"/>
</dbReference>
<dbReference type="GO" id="GO:0006627">
    <property type="term" value="P:protein processing involved in protein targeting to mitochondrion"/>
    <property type="evidence" value="ECO:0007669"/>
    <property type="project" value="TreeGrafter"/>
</dbReference>
<dbReference type="GO" id="GO:0006518">
    <property type="term" value="P:peptide metabolic process"/>
    <property type="evidence" value="ECO:0007669"/>
    <property type="project" value="TreeGrafter"/>
</dbReference>
<name>A0A9D4GAT1_DREPO</name>
<keyword evidence="8 10" id="KW-0482">Metalloprotease</keyword>
<reference evidence="13" key="1">
    <citation type="journal article" date="2019" name="bioRxiv">
        <title>The Genome of the Zebra Mussel, Dreissena polymorpha: A Resource for Invasive Species Research.</title>
        <authorList>
            <person name="McCartney M.A."/>
            <person name="Auch B."/>
            <person name="Kono T."/>
            <person name="Mallez S."/>
            <person name="Zhang Y."/>
            <person name="Obille A."/>
            <person name="Becker A."/>
            <person name="Abrahante J.E."/>
            <person name="Garbe J."/>
            <person name="Badalamenti J.P."/>
            <person name="Herman A."/>
            <person name="Mangelson H."/>
            <person name="Liachko I."/>
            <person name="Sullivan S."/>
            <person name="Sone E.D."/>
            <person name="Koren S."/>
            <person name="Silverstein K.A.T."/>
            <person name="Beckman K.B."/>
            <person name="Gohl D.M."/>
        </authorList>
    </citation>
    <scope>NUCLEOTIDE SEQUENCE</scope>
    <source>
        <strain evidence="13">Duluth1</strain>
        <tissue evidence="13">Whole animal</tissue>
    </source>
</reference>
<keyword evidence="3 10" id="KW-0645">Protease</keyword>
<dbReference type="InterPro" id="IPR024079">
    <property type="entry name" value="MetalloPept_cat_dom_sf"/>
</dbReference>
<dbReference type="GO" id="GO:0004222">
    <property type="term" value="F:metalloendopeptidase activity"/>
    <property type="evidence" value="ECO:0007669"/>
    <property type="project" value="InterPro"/>
</dbReference>
<comment type="similarity">
    <text evidence="2 10">Belongs to the peptidase M3 family.</text>
</comment>
<keyword evidence="6 10" id="KW-0862">Zinc</keyword>
<dbReference type="InterPro" id="IPR024077">
    <property type="entry name" value="Neurolysin/TOP_dom2"/>
</dbReference>
<dbReference type="Gene3D" id="3.40.390.10">
    <property type="entry name" value="Collagenase (Catalytic Domain)"/>
    <property type="match status" value="1"/>
</dbReference>
<feature type="domain" description="Oligopeptidase A N-terminal" evidence="12">
    <location>
        <begin position="80"/>
        <end position="195"/>
    </location>
</feature>
<dbReference type="EMBL" id="JAIWYP010000006">
    <property type="protein sequence ID" value="KAH3810602.1"/>
    <property type="molecule type" value="Genomic_DNA"/>
</dbReference>
<reference evidence="13" key="2">
    <citation type="submission" date="2020-11" db="EMBL/GenBank/DDBJ databases">
        <authorList>
            <person name="McCartney M.A."/>
            <person name="Auch B."/>
            <person name="Kono T."/>
            <person name="Mallez S."/>
            <person name="Becker A."/>
            <person name="Gohl D.M."/>
            <person name="Silverstein K.A.T."/>
            <person name="Koren S."/>
            <person name="Bechman K.B."/>
            <person name="Herman A."/>
            <person name="Abrahante J.E."/>
            <person name="Garbe J."/>
        </authorList>
    </citation>
    <scope>NUCLEOTIDE SEQUENCE</scope>
    <source>
        <strain evidence="13">Duluth1</strain>
        <tissue evidence="13">Whole animal</tissue>
    </source>
</reference>
<dbReference type="InterPro" id="IPR001567">
    <property type="entry name" value="Pept_M3A_M3B_dom"/>
</dbReference>
<dbReference type="InterPro" id="IPR045666">
    <property type="entry name" value="OpdA_N"/>
</dbReference>
<protein>
    <recommendedName>
        <fullName evidence="15">Mitochondrial intermediate peptidase</fullName>
    </recommendedName>
</protein>
<evidence type="ECO:0000256" key="6">
    <source>
        <dbReference type="ARBA" id="ARBA00022833"/>
    </source>
</evidence>
<keyword evidence="14" id="KW-1185">Reference proteome</keyword>